<dbReference type="Pfam" id="PF12773">
    <property type="entry name" value="DZR"/>
    <property type="match status" value="1"/>
</dbReference>
<evidence type="ECO:0000256" key="1">
    <source>
        <dbReference type="SAM" id="Phobius"/>
    </source>
</evidence>
<evidence type="ECO:0000313" key="3">
    <source>
        <dbReference type="EMBL" id="TCS77143.1"/>
    </source>
</evidence>
<dbReference type="Proteomes" id="UP000295188">
    <property type="component" value="Unassembled WGS sequence"/>
</dbReference>
<dbReference type="RefSeq" id="WP_132551081.1">
    <property type="nucleotide sequence ID" value="NZ_SMAA01000018.1"/>
</dbReference>
<keyword evidence="4" id="KW-1185">Reference proteome</keyword>
<evidence type="ECO:0000259" key="2">
    <source>
        <dbReference type="Pfam" id="PF12773"/>
    </source>
</evidence>
<keyword evidence="1" id="KW-0812">Transmembrane</keyword>
<reference evidence="3 4" key="1">
    <citation type="submission" date="2019-03" db="EMBL/GenBank/DDBJ databases">
        <title>Genomic Encyclopedia of Type Strains, Phase IV (KMG-IV): sequencing the most valuable type-strain genomes for metagenomic binning, comparative biology and taxonomic classification.</title>
        <authorList>
            <person name="Goeker M."/>
        </authorList>
    </citation>
    <scope>NUCLEOTIDE SEQUENCE [LARGE SCALE GENOMIC DNA]</scope>
    <source>
        <strain evidence="3 4">DSM 20467</strain>
    </source>
</reference>
<organism evidence="3 4">
    <name type="scientific">Pectinatus cerevisiiphilus</name>
    <dbReference type="NCBI Taxonomy" id="86956"/>
    <lineage>
        <taxon>Bacteria</taxon>
        <taxon>Bacillati</taxon>
        <taxon>Bacillota</taxon>
        <taxon>Negativicutes</taxon>
        <taxon>Selenomonadales</taxon>
        <taxon>Selenomonadaceae</taxon>
        <taxon>Pectinatus</taxon>
    </lineage>
</organism>
<name>A0A4R3K3A4_9FIRM</name>
<sequence>MNQCPRCSRNIKDGDKYCKFCGQALMDKNFTCPICGEPLTIFMQTCPGCGHKIDELLPLAKCSKKPVAKHEFKHRKKLIFIILIVFFIIMSAGFFIYKLNLANEYYLAQSTKCIENLNENNKLLTELFSKKNLAEEDKETLQPKITAAKENIEALNNDFRTETVPHKYVVVNNRIKKLLLAELTILKEAENITQFSPTQGIGKNITNMQNRLNDFKDLSAQINLNGKTIEVDENFYCIASNLEEWNTSLNLAYKTKAESINRQAIFFDRMDQYIKDYELTKDRLPDIMQNLRKGGYTWEEYFSELDTALAYRKTIQNDVAQLDCIDVDIPIQENFIEVITTSISYVQTAREAAIIEFENDSYAKAMPYYDTADTIHQTETDSYDIFIQQYNNAKINFNAVKAAFTNNST</sequence>
<protein>
    <submittedName>
        <fullName evidence="3">Double zinc ribbon protein</fullName>
    </submittedName>
</protein>
<dbReference type="OrthoDB" id="9788304at2"/>
<keyword evidence="1" id="KW-0472">Membrane</keyword>
<dbReference type="EMBL" id="SMAA01000018">
    <property type="protein sequence ID" value="TCS77143.1"/>
    <property type="molecule type" value="Genomic_DNA"/>
</dbReference>
<feature type="transmembrane region" description="Helical" evidence="1">
    <location>
        <begin position="78"/>
        <end position="97"/>
    </location>
</feature>
<proteinExistence type="predicted"/>
<keyword evidence="1" id="KW-1133">Transmembrane helix</keyword>
<dbReference type="InterPro" id="IPR025874">
    <property type="entry name" value="DZR"/>
</dbReference>
<comment type="caution">
    <text evidence="3">The sequence shown here is derived from an EMBL/GenBank/DDBJ whole genome shotgun (WGS) entry which is preliminary data.</text>
</comment>
<gene>
    <name evidence="3" type="ORF">EDC37_11811</name>
</gene>
<feature type="domain" description="DZANK-type" evidence="2">
    <location>
        <begin position="4"/>
        <end position="50"/>
    </location>
</feature>
<dbReference type="AlphaFoldDB" id="A0A4R3K3A4"/>
<accession>A0A4R3K3A4</accession>
<evidence type="ECO:0000313" key="4">
    <source>
        <dbReference type="Proteomes" id="UP000295188"/>
    </source>
</evidence>